<reference evidence="1 2" key="1">
    <citation type="submission" date="2022-04" db="EMBL/GenBank/DDBJ databases">
        <title>Positive selection, recombination, and allopatry shape intraspecific diversity of widespread and dominant cyanobacteria.</title>
        <authorList>
            <person name="Wei J."/>
            <person name="Shu W."/>
            <person name="Hu C."/>
        </authorList>
    </citation>
    <scope>NUCLEOTIDE SEQUENCE [LARGE SCALE GENOMIC DNA]</scope>
    <source>
        <strain evidence="1 2">GB2-A5</strain>
    </source>
</reference>
<dbReference type="RefSeq" id="WP_190417180.1">
    <property type="nucleotide sequence ID" value="NZ_JAMPKK010000059.1"/>
</dbReference>
<evidence type="ECO:0000313" key="1">
    <source>
        <dbReference type="EMBL" id="MEP0867127.1"/>
    </source>
</evidence>
<name>A0ABV0JWW4_9CYAN</name>
<comment type="caution">
    <text evidence="1">The sequence shown here is derived from an EMBL/GenBank/DDBJ whole genome shotgun (WGS) entry which is preliminary data.</text>
</comment>
<organism evidence="1 2">
    <name type="scientific">Funiculus sociatus GB2-A5</name>
    <dbReference type="NCBI Taxonomy" id="2933946"/>
    <lineage>
        <taxon>Bacteria</taxon>
        <taxon>Bacillati</taxon>
        <taxon>Cyanobacteriota</taxon>
        <taxon>Cyanophyceae</taxon>
        <taxon>Coleofasciculales</taxon>
        <taxon>Coleofasciculaceae</taxon>
        <taxon>Funiculus</taxon>
    </lineage>
</organism>
<proteinExistence type="predicted"/>
<accession>A0ABV0JWW4</accession>
<sequence>MTKRKSNESDDAKSEDLMSVDYWRSLGIEPVVIESEKDFDKVAERVKKEIDNGNNK</sequence>
<dbReference type="Proteomes" id="UP001442494">
    <property type="component" value="Unassembled WGS sequence"/>
</dbReference>
<dbReference type="EMBL" id="JAMPKK010000059">
    <property type="protein sequence ID" value="MEP0867127.1"/>
    <property type="molecule type" value="Genomic_DNA"/>
</dbReference>
<gene>
    <name evidence="1" type="ORF">NDI37_21995</name>
</gene>
<keyword evidence="2" id="KW-1185">Reference proteome</keyword>
<evidence type="ECO:0000313" key="2">
    <source>
        <dbReference type="Proteomes" id="UP001442494"/>
    </source>
</evidence>
<protein>
    <submittedName>
        <fullName evidence="1">Uncharacterized protein</fullName>
    </submittedName>
</protein>